<dbReference type="GO" id="GO:0015112">
    <property type="term" value="F:nitrate transmembrane transporter activity"/>
    <property type="evidence" value="ECO:0007669"/>
    <property type="project" value="InterPro"/>
</dbReference>
<feature type="transmembrane region" description="Helical" evidence="7">
    <location>
        <begin position="329"/>
        <end position="346"/>
    </location>
</feature>
<evidence type="ECO:0000256" key="7">
    <source>
        <dbReference type="SAM" id="Phobius"/>
    </source>
</evidence>
<evidence type="ECO:0000313" key="8">
    <source>
        <dbReference type="EMBL" id="CEM49537.1"/>
    </source>
</evidence>
<dbReference type="Gene3D" id="1.20.1250.20">
    <property type="entry name" value="MFS general substrate transporter like domains"/>
    <property type="match status" value="2"/>
</dbReference>
<dbReference type="GO" id="GO:0016020">
    <property type="term" value="C:membrane"/>
    <property type="evidence" value="ECO:0007669"/>
    <property type="project" value="UniProtKB-SubCell"/>
</dbReference>
<sequence>MALGLFGKPSVDAIGRAKDIKFLSAARPHMRGFHFSWTCFFLAFFAWFSIPPLANQIIDNLGLISNEGWAVSHMAAVSSTIVMRVIIGPVCDVFGPRLAMCGLLVFGAIPVGLFGLVNGATGLIVLRFFIGFIGATFVPCQYWTTLMFAPNTVGGANAFAGGWGNLGAGFTGLIMPWIFEGFHQHFNTKTALSLAFAVPSAVVLFWASFCYFFSVDCPQGKYQNRIRPGETLEEARERIALSQGKLTAMHSQTTQVTDPAVLEAKDVVPKGYTHVLDALKDLCRNFNTLVLIIQYGACFGVELTVNGFLARYFFRFFKDPETGENQVDMKTAAMIASCFALMNLFARAMGGLFSDLLNKYMNMTGRFIAQGLCLILEGITLLIFAEQRDVWDALGVVIVFSVFVQMSEGTSFGIVPFVSKKHTGVVSGLVGAGGNMGALALGTAFKQLKDDYAQAFRIVGYFVLASSLLTPLLSIDGQYLWPNKRSFEAAREQREALAQNSPKYAHSPHAPNQKPTGINESGIDRISLTEKKEMTPVEGGNGTAVGVEA</sequence>
<proteinExistence type="inferred from homology"/>
<gene>
    <name evidence="8" type="ORF">Cvel_33514</name>
</gene>
<keyword evidence="5 7" id="KW-0472">Membrane</keyword>
<protein>
    <recommendedName>
        <fullName evidence="9">Major facilitator superfamily (MFS) profile domain-containing protein</fullName>
    </recommendedName>
</protein>
<evidence type="ECO:0000256" key="2">
    <source>
        <dbReference type="ARBA" id="ARBA00008432"/>
    </source>
</evidence>
<comment type="subcellular location">
    <subcellularLocation>
        <location evidence="1">Membrane</location>
        <topology evidence="1">Multi-pass membrane protein</topology>
    </subcellularLocation>
</comment>
<keyword evidence="4 7" id="KW-1133">Transmembrane helix</keyword>
<feature type="transmembrane region" description="Helical" evidence="7">
    <location>
        <begin position="367"/>
        <end position="385"/>
    </location>
</feature>
<feature type="region of interest" description="Disordered" evidence="6">
    <location>
        <begin position="497"/>
        <end position="549"/>
    </location>
</feature>
<feature type="transmembrane region" description="Helical" evidence="7">
    <location>
        <begin position="191"/>
        <end position="213"/>
    </location>
</feature>
<reference evidence="8" key="1">
    <citation type="submission" date="2014-11" db="EMBL/GenBank/DDBJ databases">
        <authorList>
            <person name="Otto D Thomas"/>
            <person name="Naeem Raeece"/>
        </authorList>
    </citation>
    <scope>NUCLEOTIDE SEQUENCE</scope>
</reference>
<evidence type="ECO:0008006" key="9">
    <source>
        <dbReference type="Google" id="ProtNLM"/>
    </source>
</evidence>
<organism evidence="8">
    <name type="scientific">Chromera velia CCMP2878</name>
    <dbReference type="NCBI Taxonomy" id="1169474"/>
    <lineage>
        <taxon>Eukaryota</taxon>
        <taxon>Sar</taxon>
        <taxon>Alveolata</taxon>
        <taxon>Colpodellida</taxon>
        <taxon>Chromeraceae</taxon>
        <taxon>Chromera</taxon>
    </lineage>
</organism>
<evidence type="ECO:0000256" key="5">
    <source>
        <dbReference type="ARBA" id="ARBA00023136"/>
    </source>
</evidence>
<comment type="similarity">
    <text evidence="2">Belongs to the major facilitator superfamily. Nitrate/nitrite porter (TC 2.A.1.8) family.</text>
</comment>
<dbReference type="Pfam" id="PF07690">
    <property type="entry name" value="MFS_1"/>
    <property type="match status" value="1"/>
</dbReference>
<feature type="transmembrane region" description="Helical" evidence="7">
    <location>
        <begin position="425"/>
        <end position="446"/>
    </location>
</feature>
<dbReference type="VEuPathDB" id="CryptoDB:Cvel_33514"/>
<dbReference type="PhylomeDB" id="A0A0G4HYD6"/>
<feature type="transmembrane region" description="Helical" evidence="7">
    <location>
        <begin position="32"/>
        <end position="50"/>
    </location>
</feature>
<feature type="transmembrane region" description="Helical" evidence="7">
    <location>
        <begin position="70"/>
        <end position="91"/>
    </location>
</feature>
<evidence type="ECO:0000256" key="6">
    <source>
        <dbReference type="SAM" id="MobiDB-lite"/>
    </source>
</evidence>
<feature type="transmembrane region" description="Helical" evidence="7">
    <location>
        <begin position="458"/>
        <end position="475"/>
    </location>
</feature>
<keyword evidence="3 7" id="KW-0812">Transmembrane</keyword>
<dbReference type="AlphaFoldDB" id="A0A0G4HYD6"/>
<dbReference type="InterPro" id="IPR011701">
    <property type="entry name" value="MFS"/>
</dbReference>
<feature type="transmembrane region" description="Helical" evidence="7">
    <location>
        <begin position="397"/>
        <end position="418"/>
    </location>
</feature>
<dbReference type="PANTHER" id="PTHR23515">
    <property type="entry name" value="HIGH-AFFINITY NITRATE TRANSPORTER 2.3"/>
    <property type="match status" value="1"/>
</dbReference>
<feature type="transmembrane region" description="Helical" evidence="7">
    <location>
        <begin position="123"/>
        <end position="144"/>
    </location>
</feature>
<feature type="transmembrane region" description="Helical" evidence="7">
    <location>
        <begin position="289"/>
        <end position="309"/>
    </location>
</feature>
<feature type="transmembrane region" description="Helical" evidence="7">
    <location>
        <begin position="98"/>
        <end position="117"/>
    </location>
</feature>
<feature type="transmembrane region" description="Helical" evidence="7">
    <location>
        <begin position="156"/>
        <end position="179"/>
    </location>
</feature>
<dbReference type="InterPro" id="IPR036259">
    <property type="entry name" value="MFS_trans_sf"/>
</dbReference>
<evidence type="ECO:0000256" key="4">
    <source>
        <dbReference type="ARBA" id="ARBA00022989"/>
    </source>
</evidence>
<name>A0A0G4HYD6_9ALVE</name>
<accession>A0A0G4HYD6</accession>
<dbReference type="SUPFAM" id="SSF103473">
    <property type="entry name" value="MFS general substrate transporter"/>
    <property type="match status" value="1"/>
</dbReference>
<evidence type="ECO:0000256" key="1">
    <source>
        <dbReference type="ARBA" id="ARBA00004141"/>
    </source>
</evidence>
<dbReference type="InterPro" id="IPR044772">
    <property type="entry name" value="NO3_transporter"/>
</dbReference>
<dbReference type="EMBL" id="CDMZ01004367">
    <property type="protein sequence ID" value="CEM49537.1"/>
    <property type="molecule type" value="Genomic_DNA"/>
</dbReference>
<evidence type="ECO:0000256" key="3">
    <source>
        <dbReference type="ARBA" id="ARBA00022692"/>
    </source>
</evidence>